<dbReference type="InterPro" id="IPR011010">
    <property type="entry name" value="DNA_brk_join_enz"/>
</dbReference>
<dbReference type="InterPro" id="IPR002104">
    <property type="entry name" value="Integrase_catalytic"/>
</dbReference>
<keyword evidence="9" id="KW-1185">Reference proteome</keyword>
<evidence type="ECO:0000313" key="8">
    <source>
        <dbReference type="EMBL" id="KHF40732.1"/>
    </source>
</evidence>
<dbReference type="AlphaFoldDB" id="A0A0B0IIM6"/>
<dbReference type="InterPro" id="IPR050090">
    <property type="entry name" value="Tyrosine_recombinase_XerCD"/>
</dbReference>
<dbReference type="CDD" id="cd00397">
    <property type="entry name" value="DNA_BRE_C"/>
    <property type="match status" value="1"/>
</dbReference>
<feature type="domain" description="Core-binding (CB)" evidence="7">
    <location>
        <begin position="1"/>
        <end position="87"/>
    </location>
</feature>
<dbReference type="STRING" id="333138.LQ50_08085"/>
<evidence type="ECO:0000256" key="1">
    <source>
        <dbReference type="ARBA" id="ARBA00008857"/>
    </source>
</evidence>
<dbReference type="Proteomes" id="UP000030832">
    <property type="component" value="Unassembled WGS sequence"/>
</dbReference>
<dbReference type="GO" id="GO:0015074">
    <property type="term" value="P:DNA integration"/>
    <property type="evidence" value="ECO:0007669"/>
    <property type="project" value="InterPro"/>
</dbReference>
<dbReference type="PROSITE" id="PS51898">
    <property type="entry name" value="TYR_RECOMBINASE"/>
    <property type="match status" value="1"/>
</dbReference>
<keyword evidence="3 5" id="KW-0238">DNA-binding</keyword>
<keyword evidence="2" id="KW-0229">DNA integration</keyword>
<keyword evidence="4" id="KW-0233">DNA recombination</keyword>
<dbReference type="PROSITE" id="PS51900">
    <property type="entry name" value="CB"/>
    <property type="match status" value="1"/>
</dbReference>
<dbReference type="Gene3D" id="1.10.443.10">
    <property type="entry name" value="Intergrase catalytic core"/>
    <property type="match status" value="1"/>
</dbReference>
<dbReference type="InterPro" id="IPR013762">
    <property type="entry name" value="Integrase-like_cat_sf"/>
</dbReference>
<dbReference type="eggNOG" id="COG4974">
    <property type="taxonomic scope" value="Bacteria"/>
</dbReference>
<proteinExistence type="inferred from homology"/>
<comment type="similarity">
    <text evidence="1">Belongs to the 'phage' integrase family.</text>
</comment>
<organism evidence="8 9">
    <name type="scientific">Halalkalibacter okhensis</name>
    <dbReference type="NCBI Taxonomy" id="333138"/>
    <lineage>
        <taxon>Bacteria</taxon>
        <taxon>Bacillati</taxon>
        <taxon>Bacillota</taxon>
        <taxon>Bacilli</taxon>
        <taxon>Bacillales</taxon>
        <taxon>Bacillaceae</taxon>
        <taxon>Halalkalibacter</taxon>
    </lineage>
</organism>
<evidence type="ECO:0000256" key="5">
    <source>
        <dbReference type="PROSITE-ProRule" id="PRU01248"/>
    </source>
</evidence>
<dbReference type="Pfam" id="PF00589">
    <property type="entry name" value="Phage_integrase"/>
    <property type="match status" value="1"/>
</dbReference>
<evidence type="ECO:0000256" key="4">
    <source>
        <dbReference type="ARBA" id="ARBA00023172"/>
    </source>
</evidence>
<dbReference type="PANTHER" id="PTHR30349">
    <property type="entry name" value="PHAGE INTEGRASE-RELATED"/>
    <property type="match status" value="1"/>
</dbReference>
<evidence type="ECO:0000259" key="7">
    <source>
        <dbReference type="PROSITE" id="PS51900"/>
    </source>
</evidence>
<dbReference type="InterPro" id="IPR004107">
    <property type="entry name" value="Integrase_SAM-like_N"/>
</dbReference>
<dbReference type="GO" id="GO:0003677">
    <property type="term" value="F:DNA binding"/>
    <property type="evidence" value="ECO:0007669"/>
    <property type="project" value="UniProtKB-UniRule"/>
</dbReference>
<reference evidence="8 9" key="1">
    <citation type="submission" date="2014-09" db="EMBL/GenBank/DDBJ databases">
        <title>Genome sequencing and annotation of Bacillus Okhensis strain Kh10-101T.</title>
        <authorList>
            <person name="Prakash J.S."/>
        </authorList>
    </citation>
    <scope>NUCLEOTIDE SEQUENCE [LARGE SCALE GENOMIC DNA]</scope>
    <source>
        <strain evidence="9">Kh10-101T</strain>
    </source>
</reference>
<protein>
    <submittedName>
        <fullName evidence="8">Recombinase</fullName>
    </submittedName>
</protein>
<dbReference type="PANTHER" id="PTHR30349:SF41">
    <property type="entry name" value="INTEGRASE_RECOMBINASE PROTEIN MJ0367-RELATED"/>
    <property type="match status" value="1"/>
</dbReference>
<dbReference type="RefSeq" id="WP_034627750.1">
    <property type="nucleotide sequence ID" value="NZ_JRJU01000007.1"/>
</dbReference>
<dbReference type="InterPro" id="IPR044068">
    <property type="entry name" value="CB"/>
</dbReference>
<evidence type="ECO:0000313" key="9">
    <source>
        <dbReference type="Proteomes" id="UP000030832"/>
    </source>
</evidence>
<dbReference type="OrthoDB" id="107900at2"/>
<dbReference type="EMBL" id="JRJU01000007">
    <property type="protein sequence ID" value="KHF40732.1"/>
    <property type="molecule type" value="Genomic_DNA"/>
</dbReference>
<evidence type="ECO:0000256" key="2">
    <source>
        <dbReference type="ARBA" id="ARBA00022908"/>
    </source>
</evidence>
<dbReference type="GO" id="GO:0006310">
    <property type="term" value="P:DNA recombination"/>
    <property type="evidence" value="ECO:0007669"/>
    <property type="project" value="UniProtKB-KW"/>
</dbReference>
<gene>
    <name evidence="8" type="ORF">LQ50_08085</name>
</gene>
<comment type="caution">
    <text evidence="8">The sequence shown here is derived from an EMBL/GenBank/DDBJ whole genome shotgun (WGS) entry which is preliminary data.</text>
</comment>
<dbReference type="SUPFAM" id="SSF56349">
    <property type="entry name" value="DNA breaking-rejoining enzymes"/>
    <property type="match status" value="1"/>
</dbReference>
<evidence type="ECO:0000256" key="3">
    <source>
        <dbReference type="ARBA" id="ARBA00023125"/>
    </source>
</evidence>
<dbReference type="Gene3D" id="1.10.150.130">
    <property type="match status" value="1"/>
</dbReference>
<name>A0A0B0IIM6_9BACI</name>
<evidence type="ECO:0000259" key="6">
    <source>
        <dbReference type="PROSITE" id="PS51898"/>
    </source>
</evidence>
<sequence>MLLQDLIEEYLYVNQARGYTRKTLMNKRHEFKHMSNFLINKRGITNIESVTKFDLQAYVQHKQKTGLQPQSIQSMAKIMTAFFNWCVEEEYLKVNPMDKVVLPKVPKRVLTGFTVEEVLKMIDSFSYKSYLEARNKAIIAMLADCGLRSMEIRGLKNVDVGETILVNGKGNKQRFAVVSPTLKRILIRYERLRKQYFEDRLIRSDNYFLTYQGEGMSHIALYNVIKEAGKRAEVENVRCSPHTFRHFYATQSINSGTNLDIFSLSKLLGHSEIQTTQRYLQSMTDAQLLDKAISSSPLSNLNKRI</sequence>
<dbReference type="InterPro" id="IPR010998">
    <property type="entry name" value="Integrase_recombinase_N"/>
</dbReference>
<feature type="domain" description="Tyr recombinase" evidence="6">
    <location>
        <begin position="108"/>
        <end position="294"/>
    </location>
</feature>
<accession>A0A0B0IIM6</accession>
<dbReference type="Pfam" id="PF02899">
    <property type="entry name" value="Phage_int_SAM_1"/>
    <property type="match status" value="1"/>
</dbReference>